<keyword evidence="6" id="KW-1185">Reference proteome</keyword>
<dbReference type="SUPFAM" id="SSF109604">
    <property type="entry name" value="HD-domain/PDEase-like"/>
    <property type="match status" value="1"/>
</dbReference>
<dbReference type="Gene3D" id="1.10.3210.10">
    <property type="entry name" value="Hypothetical protein af1432"/>
    <property type="match status" value="1"/>
</dbReference>
<dbReference type="Proteomes" id="UP000582659">
    <property type="component" value="Unassembled WGS sequence"/>
</dbReference>
<dbReference type="PROSITE" id="PS50297">
    <property type="entry name" value="ANK_REP_REGION"/>
    <property type="match status" value="3"/>
</dbReference>
<dbReference type="Proteomes" id="UP000659654">
    <property type="component" value="Unassembled WGS sequence"/>
</dbReference>
<dbReference type="AlphaFoldDB" id="A0A7I8X0Y8"/>
<dbReference type="SUPFAM" id="SSF48403">
    <property type="entry name" value="Ankyrin repeat"/>
    <property type="match status" value="1"/>
</dbReference>
<feature type="repeat" description="ANK" evidence="3">
    <location>
        <begin position="179"/>
        <end position="211"/>
    </location>
</feature>
<feature type="repeat" description="ANK" evidence="3">
    <location>
        <begin position="145"/>
        <end position="178"/>
    </location>
</feature>
<dbReference type="SMART" id="SM00248">
    <property type="entry name" value="ANK"/>
    <property type="match status" value="5"/>
</dbReference>
<evidence type="ECO:0000256" key="1">
    <source>
        <dbReference type="ARBA" id="ARBA00022737"/>
    </source>
</evidence>
<organism evidence="5 6">
    <name type="scientific">Bursaphelenchus xylophilus</name>
    <name type="common">Pinewood nematode worm</name>
    <name type="synonym">Aphelenchoides xylophilus</name>
    <dbReference type="NCBI Taxonomy" id="6326"/>
    <lineage>
        <taxon>Eukaryota</taxon>
        <taxon>Metazoa</taxon>
        <taxon>Ecdysozoa</taxon>
        <taxon>Nematoda</taxon>
        <taxon>Chromadorea</taxon>
        <taxon>Rhabditida</taxon>
        <taxon>Tylenchina</taxon>
        <taxon>Tylenchomorpha</taxon>
        <taxon>Aphelenchoidea</taxon>
        <taxon>Aphelenchoididae</taxon>
        <taxon>Bursaphelenchus</taxon>
    </lineage>
</organism>
<keyword evidence="1" id="KW-0677">Repeat</keyword>
<evidence type="ECO:0000256" key="3">
    <source>
        <dbReference type="PROSITE-ProRule" id="PRU00023"/>
    </source>
</evidence>
<dbReference type="Gene3D" id="1.25.40.20">
    <property type="entry name" value="Ankyrin repeat-containing domain"/>
    <property type="match status" value="1"/>
</dbReference>
<evidence type="ECO:0000313" key="6">
    <source>
        <dbReference type="Proteomes" id="UP000659654"/>
    </source>
</evidence>
<protein>
    <submittedName>
        <fullName evidence="5">(pine wood nematode) hypothetical protein</fullName>
    </submittedName>
</protein>
<dbReference type="Pfam" id="PF12796">
    <property type="entry name" value="Ank_2"/>
    <property type="match status" value="2"/>
</dbReference>
<dbReference type="InterPro" id="IPR003607">
    <property type="entry name" value="HD/PDEase_dom"/>
</dbReference>
<accession>A0A7I8X0Y8</accession>
<evidence type="ECO:0000313" key="5">
    <source>
        <dbReference type="EMBL" id="CAD5234412.1"/>
    </source>
</evidence>
<proteinExistence type="predicted"/>
<dbReference type="OrthoDB" id="1577640at2759"/>
<dbReference type="EMBL" id="CAJFDI010000006">
    <property type="protein sequence ID" value="CAD5234412.1"/>
    <property type="molecule type" value="Genomic_DNA"/>
</dbReference>
<dbReference type="InterPro" id="IPR006674">
    <property type="entry name" value="HD_domain"/>
</dbReference>
<dbReference type="PANTHER" id="PTHR24124:SF14">
    <property type="entry name" value="CHROMOSOME UNDETERMINED SCAFFOLD_25, WHOLE GENOME SHOTGUN SEQUENCE"/>
    <property type="match status" value="1"/>
</dbReference>
<dbReference type="PROSITE" id="PS50088">
    <property type="entry name" value="ANK_REPEAT"/>
    <property type="match status" value="3"/>
</dbReference>
<gene>
    <name evidence="5" type="ORF">BXYJ_LOCUS14503</name>
</gene>
<dbReference type="GO" id="GO:0010468">
    <property type="term" value="P:regulation of gene expression"/>
    <property type="evidence" value="ECO:0007669"/>
    <property type="project" value="TreeGrafter"/>
</dbReference>
<dbReference type="EMBL" id="CAJFCV020000006">
    <property type="protein sequence ID" value="CAG9130178.1"/>
    <property type="molecule type" value="Genomic_DNA"/>
</dbReference>
<dbReference type="PANTHER" id="PTHR24124">
    <property type="entry name" value="ANKYRIN REPEAT FAMILY A"/>
    <property type="match status" value="1"/>
</dbReference>
<dbReference type="FunFam" id="1.10.3210.10:FF:000035">
    <property type="entry name" value="HD family hydrolase"/>
    <property type="match status" value="1"/>
</dbReference>
<feature type="repeat" description="ANK" evidence="3">
    <location>
        <begin position="112"/>
        <end position="144"/>
    </location>
</feature>
<sequence>MLKGTTEKSNKYSELVEFLRSNLPEGAKKIVQEDKSLLNFKDDSGRIAIHWAASGGCLPFIELVLRDNPEMALATDDSGWSVLMIASSAGHFDVVKYLLSSCDCDVNHRNSNGQSSLHYAASKNLISIARMLLENGAEVNVQDNYGSAPIHRAAAKGHVDMVMLLMSQKGARVDLADREGNTALQMAVEDQNDSTAILLAKKGADINRQNREEKTPLDYCKTADLRRKLQDAASELVPQGRAFGALGNFERIFAFNMSSIEIFPLLECLDNLKHLKRTGWVHHKVPEPETVASHMYRMAVLAMTLDPKELDINKCVKMALVHDIGESIVGDITPRCGVSASEKFKLEEKAVNTISSYVPMAKDEWYQLWMEYENASTKEAIAVKQLDKFDMVAQALSYEQKYNISLDDFFKSTEGFFTTEPFISWDKEVRSKKNK</sequence>
<evidence type="ECO:0000259" key="4">
    <source>
        <dbReference type="SMART" id="SM00471"/>
    </source>
</evidence>
<comment type="caution">
    <text evidence="5">The sequence shown here is derived from an EMBL/GenBank/DDBJ whole genome shotgun (WGS) entry which is preliminary data.</text>
</comment>
<reference evidence="5" key="1">
    <citation type="submission" date="2020-09" db="EMBL/GenBank/DDBJ databases">
        <authorList>
            <person name="Kikuchi T."/>
        </authorList>
    </citation>
    <scope>NUCLEOTIDE SEQUENCE</scope>
    <source>
        <strain evidence="5">Ka4C1</strain>
    </source>
</reference>
<dbReference type="InterPro" id="IPR036770">
    <property type="entry name" value="Ankyrin_rpt-contain_sf"/>
</dbReference>
<dbReference type="SMR" id="A0A7I8X0Y8"/>
<evidence type="ECO:0000256" key="2">
    <source>
        <dbReference type="ARBA" id="ARBA00023043"/>
    </source>
</evidence>
<dbReference type="SMART" id="SM00471">
    <property type="entry name" value="HDc"/>
    <property type="match status" value="1"/>
</dbReference>
<dbReference type="GO" id="GO:0005634">
    <property type="term" value="C:nucleus"/>
    <property type="evidence" value="ECO:0007669"/>
    <property type="project" value="TreeGrafter"/>
</dbReference>
<name>A0A7I8X0Y8_BURXY</name>
<feature type="domain" description="HD/PDEase" evidence="4">
    <location>
        <begin position="287"/>
        <end position="401"/>
    </location>
</feature>
<dbReference type="Pfam" id="PF13023">
    <property type="entry name" value="HD_3"/>
    <property type="match status" value="1"/>
</dbReference>
<dbReference type="InterPro" id="IPR002110">
    <property type="entry name" value="Ankyrin_rpt"/>
</dbReference>
<keyword evidence="2 3" id="KW-0040">ANK repeat</keyword>